<dbReference type="AlphaFoldDB" id="A0A420ESR3"/>
<reference evidence="2 3" key="1">
    <citation type="journal article" date="2018" name="Int. J. Syst. Evol. Microbiol.">
        <title>Micromonospora globbae sp. nov., an endophytic actinomycete isolated from roots of Globba winitii C. H. Wright.</title>
        <authorList>
            <person name="Kuncharoen N."/>
            <person name="Pittayakhajonwut P."/>
            <person name="Tanasupawat S."/>
        </authorList>
    </citation>
    <scope>NUCLEOTIDE SEQUENCE [LARGE SCALE GENOMIC DNA]</scope>
    <source>
        <strain evidence="2 3">WPS1-2</strain>
    </source>
</reference>
<feature type="signal peptide" evidence="1">
    <location>
        <begin position="1"/>
        <end position="18"/>
    </location>
</feature>
<dbReference type="Gene3D" id="2.50.20.20">
    <property type="match status" value="1"/>
</dbReference>
<evidence type="ECO:0008006" key="4">
    <source>
        <dbReference type="Google" id="ProtNLM"/>
    </source>
</evidence>
<proteinExistence type="predicted"/>
<dbReference type="Proteomes" id="UP000285744">
    <property type="component" value="Unassembled WGS sequence"/>
</dbReference>
<gene>
    <name evidence="2" type="ORF">D7I43_29915</name>
</gene>
<evidence type="ECO:0000313" key="2">
    <source>
        <dbReference type="EMBL" id="RKF23711.1"/>
    </source>
</evidence>
<name>A0A420ESR3_9ACTN</name>
<accession>A0A420ESR3</accession>
<comment type="caution">
    <text evidence="2">The sequence shown here is derived from an EMBL/GenBank/DDBJ whole genome shotgun (WGS) entry which is preliminary data.</text>
</comment>
<organism evidence="2 3">
    <name type="scientific">Micromonospora globbae</name>
    <dbReference type="NCBI Taxonomy" id="1894969"/>
    <lineage>
        <taxon>Bacteria</taxon>
        <taxon>Bacillati</taxon>
        <taxon>Actinomycetota</taxon>
        <taxon>Actinomycetes</taxon>
        <taxon>Micromonosporales</taxon>
        <taxon>Micromonosporaceae</taxon>
        <taxon>Micromonospora</taxon>
    </lineage>
</organism>
<feature type="chain" id="PRO_5019077324" description="LppX_LprAFG lipoprotein" evidence="1">
    <location>
        <begin position="19"/>
        <end position="256"/>
    </location>
</feature>
<evidence type="ECO:0000313" key="3">
    <source>
        <dbReference type="Proteomes" id="UP000285744"/>
    </source>
</evidence>
<evidence type="ECO:0000256" key="1">
    <source>
        <dbReference type="SAM" id="SignalP"/>
    </source>
</evidence>
<sequence>MAGLAAATLLLLACSVGATSGDEPVAAPTLGGGATTASTDAAATATAVERLRAGTAFVDRTSFRADVDIASQITTLSHTDNPHRRSVSTVSMGGRGIEIRMIDDELYLRSDLDLQGVGHGWMVLDPARVPADFALTFAPGRNDPGGSARLIDAIVAARTDGPQITGTLDLTRVGSGNGISFRPGPDGTFPDGARSHTFHATLDAEGRLVSFLIPAANGIPNASLRYSDFGAAVDVVRPEGAVAAPEALYPQLGLGG</sequence>
<protein>
    <recommendedName>
        <fullName evidence="4">LppX_LprAFG lipoprotein</fullName>
    </recommendedName>
</protein>
<keyword evidence="1" id="KW-0732">Signal</keyword>
<dbReference type="EMBL" id="RAQQ01000035">
    <property type="protein sequence ID" value="RKF23711.1"/>
    <property type="molecule type" value="Genomic_DNA"/>
</dbReference>